<dbReference type="PANTHER" id="PTHR10336">
    <property type="entry name" value="PHOSPHOINOSITIDE-SPECIFIC PHOSPHOLIPASE C FAMILY PROTEIN"/>
    <property type="match status" value="1"/>
</dbReference>
<dbReference type="GO" id="GO:0005509">
    <property type="term" value="F:calcium ion binding"/>
    <property type="evidence" value="ECO:0007669"/>
    <property type="project" value="InterPro"/>
</dbReference>
<protein>
    <recommendedName>
        <fullName evidence="1 7">Phosphoinositide phospholipase C</fullName>
        <ecNumber evidence="1 7">3.1.4.11</ecNumber>
    </recommendedName>
</protein>
<dbReference type="EMBL" id="HBGF01053190">
    <property type="protein sequence ID" value="CAD9156245.1"/>
    <property type="molecule type" value="Transcribed_RNA"/>
</dbReference>
<keyword evidence="3" id="KW-0106">Calcium</keyword>
<feature type="domain" description="EF-hand" evidence="10">
    <location>
        <begin position="143"/>
        <end position="178"/>
    </location>
</feature>
<dbReference type="SUPFAM" id="SSF51695">
    <property type="entry name" value="PLC-like phosphodiesterases"/>
    <property type="match status" value="1"/>
</dbReference>
<evidence type="ECO:0000256" key="4">
    <source>
        <dbReference type="ARBA" id="ARBA00022963"/>
    </source>
</evidence>
<evidence type="ECO:0000259" key="8">
    <source>
        <dbReference type="PROSITE" id="PS50004"/>
    </source>
</evidence>
<dbReference type="SMART" id="SM00239">
    <property type="entry name" value="C2"/>
    <property type="match status" value="1"/>
</dbReference>
<evidence type="ECO:0000259" key="10">
    <source>
        <dbReference type="PROSITE" id="PS50222"/>
    </source>
</evidence>
<dbReference type="GO" id="GO:0051209">
    <property type="term" value="P:release of sequestered calcium ion into cytosol"/>
    <property type="evidence" value="ECO:0007669"/>
    <property type="project" value="TreeGrafter"/>
</dbReference>
<dbReference type="PROSITE" id="PS50007">
    <property type="entry name" value="PIPLC_X_DOMAIN"/>
    <property type="match status" value="1"/>
</dbReference>
<dbReference type="Gene3D" id="3.20.20.190">
    <property type="entry name" value="Phosphatidylinositol (PI) phosphodiesterase"/>
    <property type="match status" value="1"/>
</dbReference>
<dbReference type="Pfam" id="PF13499">
    <property type="entry name" value="EF-hand_7"/>
    <property type="match status" value="1"/>
</dbReference>
<dbReference type="InterPro" id="IPR001711">
    <property type="entry name" value="PLipase_C_Pinositol-sp_Y"/>
</dbReference>
<dbReference type="Gene3D" id="2.60.40.150">
    <property type="entry name" value="C2 domain"/>
    <property type="match status" value="1"/>
</dbReference>
<comment type="catalytic activity">
    <reaction evidence="7">
        <text>a 1,2-diacyl-sn-glycero-3-phospho-(1D-myo-inositol-4,5-bisphosphate) + H2O = 1D-myo-inositol 1,4,5-trisphosphate + a 1,2-diacyl-sn-glycerol + H(+)</text>
        <dbReference type="Rhea" id="RHEA:33179"/>
        <dbReference type="ChEBI" id="CHEBI:15377"/>
        <dbReference type="ChEBI" id="CHEBI:15378"/>
        <dbReference type="ChEBI" id="CHEBI:17815"/>
        <dbReference type="ChEBI" id="CHEBI:58456"/>
        <dbReference type="ChEBI" id="CHEBI:203600"/>
        <dbReference type="EC" id="3.1.4.11"/>
    </reaction>
</comment>
<feature type="domain" description="C2" evidence="8">
    <location>
        <begin position="606"/>
        <end position="742"/>
    </location>
</feature>
<organism evidence="11">
    <name type="scientific">Neobodo designis</name>
    <name type="common">Flagellated protozoan</name>
    <name type="synonym">Bodo designis</name>
    <dbReference type="NCBI Taxonomy" id="312471"/>
    <lineage>
        <taxon>Eukaryota</taxon>
        <taxon>Discoba</taxon>
        <taxon>Euglenozoa</taxon>
        <taxon>Kinetoplastea</taxon>
        <taxon>Metakinetoplastina</taxon>
        <taxon>Neobodonida</taxon>
        <taxon>Neobodo</taxon>
    </lineage>
</organism>
<dbReference type="InterPro" id="IPR000008">
    <property type="entry name" value="C2_dom"/>
</dbReference>
<dbReference type="GO" id="GO:0016042">
    <property type="term" value="P:lipid catabolic process"/>
    <property type="evidence" value="ECO:0007669"/>
    <property type="project" value="UniProtKB-KW"/>
</dbReference>
<dbReference type="InterPro" id="IPR002048">
    <property type="entry name" value="EF_hand_dom"/>
</dbReference>
<keyword evidence="4 7" id="KW-0442">Lipid degradation</keyword>
<dbReference type="SMART" id="SM00149">
    <property type="entry name" value="PLCYc"/>
    <property type="match status" value="1"/>
</dbReference>
<feature type="domain" description="EF-hand" evidence="10">
    <location>
        <begin position="179"/>
        <end position="214"/>
    </location>
</feature>
<sequence length="770" mass="85519">MSERTKLKIPKVRMSPKEVHDFRENLRYDRDGLKVNKVKENGSYVEKKLFIDQHGARLFYAPTFKSVQQSSMAFRHVVEISLGKDACPGLQKCAEPGLFPITVKTAQNRYLAFLLADKNERNQLAETLAFMVRRSHNGGDEDPRHVRIYDLWIEADRDGSGTLSLTEVMRVLRKMGIALSANEVEKIFIKFDADKSGFIEYGEFVDMYGYLTQLPVLQPLFDYFHPRDSDTSLMKAAEIKDFFAQAQGESVSEQTTIPALMQFYTKKDKAEDIAGISFSNFSTFIADGQKNSWIPPSKMRTELLREDQQSNLADMDQPLHHYFIATSHNTFLLGNQVSGDASADMIGIALQEGARSIEFEIWDGPAGEPVVLRGTGLPIKARDAIHAVEENAFTTNPFPVILHLEVHCCDDQASILAHILRGAFGDALVDFNRSIERTPKQLQHKIIVCYKGDASDPDAYKSIAGCPDLEREVARLNNQSRPSHRTVGRGELVTTSGAEAVEWLPPKEAEGDEYAKVQNAVANVTILQSMDDKVLPNTAVFREAGRKTLVRICPNMGAHSDSSNVNPMEYFAAGTSMVALNYQTYDGPMRVAEAFFRQNLGCGYVPKPPRLLAPEPEGEAAAEKETYILAVTVIAGSQIPHPGNVADDDNQVIDPYVVLHVGGTPFDMENNPPLQTNVVDDNGFNPVWNQRFCFRFTDLDFATISLQVRTKASPVHKDIVHASAAVNMIRLGYRAVPLYYTHDGTLEPSAVLVCHFSLTTLSSGADEAAA</sequence>
<dbReference type="CDD" id="cd08558">
    <property type="entry name" value="PI-PLCc_eukaryota"/>
    <property type="match status" value="1"/>
</dbReference>
<dbReference type="PANTHER" id="PTHR10336:SF36">
    <property type="entry name" value="1-PHOSPHATIDYLINOSITOL 4,5-BISPHOSPHATE PHOSPHODIESTERASE BETA-4"/>
    <property type="match status" value="1"/>
</dbReference>
<dbReference type="Pfam" id="PF00168">
    <property type="entry name" value="C2"/>
    <property type="match status" value="1"/>
</dbReference>
<accession>A0A7S1W9K4</accession>
<evidence type="ECO:0000256" key="3">
    <source>
        <dbReference type="ARBA" id="ARBA00022837"/>
    </source>
</evidence>
<keyword evidence="5 7" id="KW-0443">Lipid metabolism</keyword>
<dbReference type="SUPFAM" id="SSF49562">
    <property type="entry name" value="C2 domain (Calcium/lipid-binding domain, CaLB)"/>
    <property type="match status" value="1"/>
</dbReference>
<name>A0A7S1W9K4_NEODS</name>
<dbReference type="InterPro" id="IPR001192">
    <property type="entry name" value="PI-PLC_fam"/>
</dbReference>
<evidence type="ECO:0000256" key="5">
    <source>
        <dbReference type="ARBA" id="ARBA00023098"/>
    </source>
</evidence>
<dbReference type="GO" id="GO:0048015">
    <property type="term" value="P:phosphatidylinositol-mediated signaling"/>
    <property type="evidence" value="ECO:0007669"/>
    <property type="project" value="TreeGrafter"/>
</dbReference>
<evidence type="ECO:0000256" key="7">
    <source>
        <dbReference type="RuleBase" id="RU361133"/>
    </source>
</evidence>
<dbReference type="CDD" id="cd00275">
    <property type="entry name" value="C2_PLC_like"/>
    <property type="match status" value="1"/>
</dbReference>
<dbReference type="SMART" id="SM00148">
    <property type="entry name" value="PLCXc"/>
    <property type="match status" value="1"/>
</dbReference>
<keyword evidence="2 7" id="KW-0378">Hydrolase</keyword>
<proteinExistence type="predicted"/>
<dbReference type="SUPFAM" id="SSF47473">
    <property type="entry name" value="EF-hand"/>
    <property type="match status" value="1"/>
</dbReference>
<dbReference type="PROSITE" id="PS50004">
    <property type="entry name" value="C2"/>
    <property type="match status" value="1"/>
</dbReference>
<keyword evidence="6" id="KW-0807">Transducer</keyword>
<feature type="domain" description="PI-PLC Y-box" evidence="9">
    <location>
        <begin position="541"/>
        <end position="611"/>
    </location>
</feature>
<dbReference type="PRINTS" id="PR00390">
    <property type="entry name" value="PHPHLIPASEC"/>
</dbReference>
<dbReference type="GO" id="GO:0004435">
    <property type="term" value="F:phosphatidylinositol-4,5-bisphosphate phospholipase C activity"/>
    <property type="evidence" value="ECO:0007669"/>
    <property type="project" value="UniProtKB-EC"/>
</dbReference>
<dbReference type="InterPro" id="IPR018247">
    <property type="entry name" value="EF_Hand_1_Ca_BS"/>
</dbReference>
<evidence type="ECO:0000259" key="9">
    <source>
        <dbReference type="PROSITE" id="PS50008"/>
    </source>
</evidence>
<evidence type="ECO:0000256" key="1">
    <source>
        <dbReference type="ARBA" id="ARBA00012368"/>
    </source>
</evidence>
<dbReference type="SMART" id="SM00054">
    <property type="entry name" value="EFh"/>
    <property type="match status" value="2"/>
</dbReference>
<dbReference type="InterPro" id="IPR035892">
    <property type="entry name" value="C2_domain_sf"/>
</dbReference>
<dbReference type="PROSITE" id="PS00018">
    <property type="entry name" value="EF_HAND_1"/>
    <property type="match status" value="2"/>
</dbReference>
<evidence type="ECO:0000313" key="11">
    <source>
        <dbReference type="EMBL" id="CAD9156245.1"/>
    </source>
</evidence>
<dbReference type="InterPro" id="IPR011992">
    <property type="entry name" value="EF-hand-dom_pair"/>
</dbReference>
<evidence type="ECO:0000256" key="6">
    <source>
        <dbReference type="ARBA" id="ARBA00023224"/>
    </source>
</evidence>
<dbReference type="AlphaFoldDB" id="A0A7S1W9K4"/>
<dbReference type="PROSITE" id="PS50222">
    <property type="entry name" value="EF_HAND_2"/>
    <property type="match status" value="2"/>
</dbReference>
<dbReference type="Gene3D" id="1.10.238.10">
    <property type="entry name" value="EF-hand"/>
    <property type="match status" value="1"/>
</dbReference>
<reference evidence="11" key="1">
    <citation type="submission" date="2021-01" db="EMBL/GenBank/DDBJ databases">
        <authorList>
            <person name="Corre E."/>
            <person name="Pelletier E."/>
            <person name="Niang G."/>
            <person name="Scheremetjew M."/>
            <person name="Finn R."/>
            <person name="Kale V."/>
            <person name="Holt S."/>
            <person name="Cochrane G."/>
            <person name="Meng A."/>
            <person name="Brown T."/>
            <person name="Cohen L."/>
        </authorList>
    </citation>
    <scope>NUCLEOTIDE SEQUENCE</scope>
    <source>
        <strain evidence="11">CCAP 1951/1</strain>
    </source>
</reference>
<dbReference type="InterPro" id="IPR000909">
    <property type="entry name" value="PLipase_C_PInositol-sp_X_dom"/>
</dbReference>
<evidence type="ECO:0000256" key="2">
    <source>
        <dbReference type="ARBA" id="ARBA00022801"/>
    </source>
</evidence>
<dbReference type="Pfam" id="PF00388">
    <property type="entry name" value="PI-PLC-X"/>
    <property type="match status" value="1"/>
</dbReference>
<dbReference type="EC" id="3.1.4.11" evidence="1 7"/>
<gene>
    <name evidence="11" type="ORF">NDES1114_LOCUS35614</name>
</gene>
<dbReference type="CDD" id="cd15898">
    <property type="entry name" value="EFh_PI-PLC"/>
    <property type="match status" value="1"/>
</dbReference>
<dbReference type="PROSITE" id="PS50008">
    <property type="entry name" value="PIPLC_Y_DOMAIN"/>
    <property type="match status" value="1"/>
</dbReference>
<dbReference type="InterPro" id="IPR017946">
    <property type="entry name" value="PLC-like_Pdiesterase_TIM-brl"/>
</dbReference>
<dbReference type="Pfam" id="PF00387">
    <property type="entry name" value="PI-PLC-Y"/>
    <property type="match status" value="1"/>
</dbReference>